<dbReference type="HOGENOM" id="CLU_1862379_0_0_9"/>
<protein>
    <submittedName>
        <fullName evidence="1">Uncharacterized protein</fullName>
    </submittedName>
</protein>
<evidence type="ECO:0000313" key="1">
    <source>
        <dbReference type="EMBL" id="CCG45744.1"/>
    </source>
</evidence>
<dbReference type="AlphaFoldDB" id="I0JNM4"/>
<sequence>MDIILQSKIGRRGIEMKVKIILSILMISLLSGCGREEVTFENVEELPGLLAQQKLMVGGKGVFEEGDKHYAFIVVHNGETVEFDQVYYLPDKDQALNFKYKIKGEPEDDKKNQMNVEVIEYHPDQEIKSYWFNENRI</sequence>
<proteinExistence type="predicted"/>
<organism evidence="1 2">
    <name type="scientific">Halobacillus halophilus (strain ATCC 35676 / DSM 2266 / JCM 20832 / KCTC 3685 / LMG 17431 / NBRC 102448 / NCIMB 2269)</name>
    <name type="common">Sporosarcina halophila</name>
    <dbReference type="NCBI Taxonomy" id="866895"/>
    <lineage>
        <taxon>Bacteria</taxon>
        <taxon>Bacillati</taxon>
        <taxon>Bacillota</taxon>
        <taxon>Bacilli</taxon>
        <taxon>Bacillales</taxon>
        <taxon>Bacillaceae</taxon>
        <taxon>Halobacillus</taxon>
    </lineage>
</organism>
<accession>I0JNM4</accession>
<dbReference type="Proteomes" id="UP000007397">
    <property type="component" value="Chromosome"/>
</dbReference>
<gene>
    <name evidence="1" type="ordered locus">HBHAL_3400</name>
</gene>
<evidence type="ECO:0000313" key="2">
    <source>
        <dbReference type="Proteomes" id="UP000007397"/>
    </source>
</evidence>
<keyword evidence="2" id="KW-1185">Reference proteome</keyword>
<dbReference type="PATRIC" id="fig|866895.3.peg.2416"/>
<reference evidence="1 2" key="1">
    <citation type="journal article" date="2013" name="Environ. Microbiol.">
        <title>Chloride and organic osmolytes: a hybrid strategy to cope with elevated salinities by the moderately halophilic, chloride-dependent bacterium Halobacillus halophilus.</title>
        <authorList>
            <person name="Saum S.H."/>
            <person name="Pfeiffer F."/>
            <person name="Palm P."/>
            <person name="Rampp M."/>
            <person name="Schuster S.C."/>
            <person name="Muller V."/>
            <person name="Oesterhelt D."/>
        </authorList>
    </citation>
    <scope>NUCLEOTIDE SEQUENCE [LARGE SCALE GENOMIC DNA]</scope>
    <source>
        <strain evidence="2">ATCC 35676 / DSM 2266 / JCM 20832 / KCTC 3685 / LMG 17431 / NBRC 102448 / NCIMB 2269</strain>
    </source>
</reference>
<dbReference type="KEGG" id="hhd:HBHAL_3400"/>
<name>I0JNM4_HALH3</name>
<dbReference type="EMBL" id="HE717023">
    <property type="protein sequence ID" value="CCG45744.1"/>
    <property type="molecule type" value="Genomic_DNA"/>
</dbReference>